<reference evidence="7 8" key="1">
    <citation type="submission" date="2019-10" db="EMBL/GenBank/DDBJ databases">
        <title>Whole genome shotgun sequence of Acrocarpospora pleiomorpha NBRC 16267.</title>
        <authorList>
            <person name="Ichikawa N."/>
            <person name="Kimura A."/>
            <person name="Kitahashi Y."/>
            <person name="Komaki H."/>
            <person name="Oguchi A."/>
        </authorList>
    </citation>
    <scope>NUCLEOTIDE SEQUENCE [LARGE SCALE GENOMIC DNA]</scope>
    <source>
        <strain evidence="7 8">NBRC 16267</strain>
    </source>
</reference>
<keyword evidence="8" id="KW-1185">Reference proteome</keyword>
<name>A0A5M3XB31_9ACTN</name>
<comment type="similarity">
    <text evidence="2">Belongs to the purine-cytosine permease (2.A.39) family.</text>
</comment>
<feature type="transmembrane region" description="Helical" evidence="6">
    <location>
        <begin position="425"/>
        <end position="450"/>
    </location>
</feature>
<dbReference type="InterPro" id="IPR045225">
    <property type="entry name" value="Uracil/uridine/allantoin_perm"/>
</dbReference>
<evidence type="ECO:0000256" key="1">
    <source>
        <dbReference type="ARBA" id="ARBA00004141"/>
    </source>
</evidence>
<dbReference type="PANTHER" id="PTHR30618">
    <property type="entry name" value="NCS1 FAMILY PURINE/PYRIMIDINE TRANSPORTER"/>
    <property type="match status" value="1"/>
</dbReference>
<feature type="transmembrane region" description="Helical" evidence="6">
    <location>
        <begin position="49"/>
        <end position="71"/>
    </location>
</feature>
<dbReference type="InterPro" id="IPR001248">
    <property type="entry name" value="Pur-cyt_permease"/>
</dbReference>
<dbReference type="EMBL" id="BLAF01000007">
    <property type="protein sequence ID" value="GES18340.1"/>
    <property type="molecule type" value="Genomic_DNA"/>
</dbReference>
<keyword evidence="5 6" id="KW-0472">Membrane</keyword>
<evidence type="ECO:0000256" key="2">
    <source>
        <dbReference type="ARBA" id="ARBA00008974"/>
    </source>
</evidence>
<evidence type="ECO:0000256" key="6">
    <source>
        <dbReference type="SAM" id="Phobius"/>
    </source>
</evidence>
<proteinExistence type="inferred from homology"/>
<dbReference type="RefSeq" id="WP_170321307.1">
    <property type="nucleotide sequence ID" value="NZ_BAAAHM010000010.1"/>
</dbReference>
<feature type="transmembrane region" description="Helical" evidence="6">
    <location>
        <begin position="92"/>
        <end position="113"/>
    </location>
</feature>
<feature type="transmembrane region" description="Helical" evidence="6">
    <location>
        <begin position="163"/>
        <end position="185"/>
    </location>
</feature>
<keyword evidence="3 6" id="KW-0812">Transmembrane</keyword>
<accession>A0A5M3XB31</accession>
<comment type="caution">
    <text evidence="7">The sequence shown here is derived from an EMBL/GenBank/DDBJ whole genome shotgun (WGS) entry which is preliminary data.</text>
</comment>
<feature type="transmembrane region" description="Helical" evidence="6">
    <location>
        <begin position="205"/>
        <end position="225"/>
    </location>
</feature>
<evidence type="ECO:0000256" key="3">
    <source>
        <dbReference type="ARBA" id="ARBA00022692"/>
    </source>
</evidence>
<comment type="subcellular location">
    <subcellularLocation>
        <location evidence="1">Membrane</location>
        <topology evidence="1">Multi-pass membrane protein</topology>
    </subcellularLocation>
</comment>
<dbReference type="GO" id="GO:0015205">
    <property type="term" value="F:nucleobase transmembrane transporter activity"/>
    <property type="evidence" value="ECO:0007669"/>
    <property type="project" value="TreeGrafter"/>
</dbReference>
<feature type="transmembrane region" description="Helical" evidence="6">
    <location>
        <begin position="390"/>
        <end position="413"/>
    </location>
</feature>
<dbReference type="AlphaFoldDB" id="A0A5M3XB31"/>
<dbReference type="PANTHER" id="PTHR30618:SF0">
    <property type="entry name" value="PURINE-URACIL PERMEASE NCS1"/>
    <property type="match status" value="1"/>
</dbReference>
<evidence type="ECO:0000256" key="4">
    <source>
        <dbReference type="ARBA" id="ARBA00022989"/>
    </source>
</evidence>
<feature type="transmembrane region" description="Helical" evidence="6">
    <location>
        <begin position="237"/>
        <end position="260"/>
    </location>
</feature>
<feature type="transmembrane region" description="Helical" evidence="6">
    <location>
        <begin position="133"/>
        <end position="151"/>
    </location>
</feature>
<feature type="transmembrane region" description="Helical" evidence="6">
    <location>
        <begin position="18"/>
        <end position="37"/>
    </location>
</feature>
<sequence>MTGGWPIPRSERPWSGLAVFYASASTAIATWCFFIGGQVADYLNATAGTLTIICGSLLGILPVILACLPPCGKYGVDSVVTSKAQLGTRGSIFAIALIYLSVVGWNIVLTISFSRAGAELLVATGIAPRPARTLLETAMSLTGAAVVWYALRKGADSLRSATTYMAPGVIVLGLVVLALLIQRIGWHEIIAAEPVAARPDPRYNYATGVELLISANLSWWPYAGAIIRLSPSVRATLWPAVFGLGLSVGLVSLIGLYTSLAVPGSGGDPTRHLFALGGPWVALAGLAFIVLANVATIIVGSYVATLALSQVPPVNRAPWNVSTLTAIIPVTIASAFFALPAAEHFRTFLAFCGVLFGPMAGIQIVDYYLLRRRRLDMAAAFDNSRHSAYYFWKGINPVGFAALAAGSAAYFYLLNPFTYTSRPPYDYITAAIPATLLSAAIYALGVTLILRPSGKGGYIR</sequence>
<dbReference type="GO" id="GO:0005886">
    <property type="term" value="C:plasma membrane"/>
    <property type="evidence" value="ECO:0007669"/>
    <property type="project" value="TreeGrafter"/>
</dbReference>
<evidence type="ECO:0000313" key="8">
    <source>
        <dbReference type="Proteomes" id="UP000377595"/>
    </source>
</evidence>
<feature type="transmembrane region" description="Helical" evidence="6">
    <location>
        <begin position="280"/>
        <end position="309"/>
    </location>
</feature>
<feature type="transmembrane region" description="Helical" evidence="6">
    <location>
        <begin position="348"/>
        <end position="369"/>
    </location>
</feature>
<dbReference type="Proteomes" id="UP000377595">
    <property type="component" value="Unassembled WGS sequence"/>
</dbReference>
<feature type="transmembrane region" description="Helical" evidence="6">
    <location>
        <begin position="321"/>
        <end position="342"/>
    </location>
</feature>
<keyword evidence="4 6" id="KW-1133">Transmembrane helix</keyword>
<protein>
    <submittedName>
        <fullName evidence="7">Cytosine/uracil/thiamine/allantoin permease</fullName>
    </submittedName>
</protein>
<evidence type="ECO:0000313" key="7">
    <source>
        <dbReference type="EMBL" id="GES18340.1"/>
    </source>
</evidence>
<dbReference type="Gene3D" id="1.10.4160.10">
    <property type="entry name" value="Hydantoin permease"/>
    <property type="match status" value="1"/>
</dbReference>
<gene>
    <name evidence="7" type="ORF">Aple_012350</name>
</gene>
<dbReference type="Pfam" id="PF02133">
    <property type="entry name" value="Transp_cyt_pur"/>
    <property type="match status" value="1"/>
</dbReference>
<organism evidence="7 8">
    <name type="scientific">Acrocarpospora pleiomorpha</name>
    <dbReference type="NCBI Taxonomy" id="90975"/>
    <lineage>
        <taxon>Bacteria</taxon>
        <taxon>Bacillati</taxon>
        <taxon>Actinomycetota</taxon>
        <taxon>Actinomycetes</taxon>
        <taxon>Streptosporangiales</taxon>
        <taxon>Streptosporangiaceae</taxon>
        <taxon>Acrocarpospora</taxon>
    </lineage>
</organism>
<evidence type="ECO:0000256" key="5">
    <source>
        <dbReference type="ARBA" id="ARBA00023136"/>
    </source>
</evidence>